<evidence type="ECO:0000259" key="7">
    <source>
        <dbReference type="PROSITE" id="PS51935"/>
    </source>
</evidence>
<dbReference type="EMBL" id="QXTG01000002">
    <property type="protein sequence ID" value="RIX28702.1"/>
    <property type="molecule type" value="Genomic_DNA"/>
</dbReference>
<dbReference type="InterPro" id="IPR038765">
    <property type="entry name" value="Papain-like_cys_pep_sf"/>
</dbReference>
<reference evidence="9" key="1">
    <citation type="submission" date="2018-09" db="EMBL/GenBank/DDBJ databases">
        <authorList>
            <person name="Kim I."/>
        </authorList>
    </citation>
    <scope>NUCLEOTIDE SEQUENCE [LARGE SCALE GENOMIC DNA]</scope>
    <source>
        <strain evidence="9">DD4a</strain>
    </source>
</reference>
<evidence type="ECO:0000256" key="3">
    <source>
        <dbReference type="ARBA" id="ARBA00022801"/>
    </source>
</evidence>
<evidence type="ECO:0000256" key="1">
    <source>
        <dbReference type="ARBA" id="ARBA00007074"/>
    </source>
</evidence>
<evidence type="ECO:0000256" key="6">
    <source>
        <dbReference type="SAM" id="SignalP"/>
    </source>
</evidence>
<keyword evidence="9" id="KW-1185">Reference proteome</keyword>
<dbReference type="SUPFAM" id="SSF54001">
    <property type="entry name" value="Cysteine proteinases"/>
    <property type="match status" value="1"/>
</dbReference>
<keyword evidence="4" id="KW-0788">Thiol protease</keyword>
<feature type="region of interest" description="Disordered" evidence="5">
    <location>
        <begin position="149"/>
        <end position="172"/>
    </location>
</feature>
<dbReference type="RefSeq" id="WP_119483011.1">
    <property type="nucleotide sequence ID" value="NZ_QXTG01000002.1"/>
</dbReference>
<comment type="caution">
    <text evidence="8">The sequence shown here is derived from an EMBL/GenBank/DDBJ whole genome shotgun (WGS) entry which is preliminary data.</text>
</comment>
<dbReference type="PANTHER" id="PTHR47359:SF3">
    <property type="entry name" value="NLP_P60 DOMAIN-CONTAINING PROTEIN-RELATED"/>
    <property type="match status" value="1"/>
</dbReference>
<gene>
    <name evidence="8" type="ORF">D1781_15015</name>
</gene>
<evidence type="ECO:0000256" key="2">
    <source>
        <dbReference type="ARBA" id="ARBA00022670"/>
    </source>
</evidence>
<dbReference type="OrthoDB" id="5177647at2"/>
<comment type="similarity">
    <text evidence="1">Belongs to the peptidase C40 family.</text>
</comment>
<proteinExistence type="inferred from homology"/>
<sequence>MPRRARTTAGLTITALVAGAIAVSGVTTASAANGRCDDVAKLKGHALESCIPVLRGKAEAAGRTAEKAGEAYLKAKQASDAADRRADDLGDAAHRAAVIAQRSRARAATVAAQLARTGGSIGQTADVLLSGTGASEKLYHLSRMSELTSDTAQLSEDAKRDQSQADDLQQQAELAATDAENEAKDAKRLYAEAKKTSDAARLLVAKAEEQRSPGSNAANKQAYKDLPSDASVAQKVLAFARAQIGEPYVFGAAGPSSWDCSGLTMGAFASVGRNIGGHGVNVQYRLAASKGLLLPYSSAQPGDLLFYGSGDYYHVAIYSGSGNMIEAPMPGRNVREIAVRTGDLAPVVARFTG</sequence>
<organism evidence="8 9">
    <name type="scientific">Amnibacterium setariae</name>
    <dbReference type="NCBI Taxonomy" id="2306585"/>
    <lineage>
        <taxon>Bacteria</taxon>
        <taxon>Bacillati</taxon>
        <taxon>Actinomycetota</taxon>
        <taxon>Actinomycetes</taxon>
        <taxon>Micrococcales</taxon>
        <taxon>Microbacteriaceae</taxon>
        <taxon>Amnibacterium</taxon>
    </lineage>
</organism>
<name>A0A3A1TWY7_9MICO</name>
<keyword evidence="3" id="KW-0378">Hydrolase</keyword>
<keyword evidence="6" id="KW-0732">Signal</keyword>
<dbReference type="PANTHER" id="PTHR47359">
    <property type="entry name" value="PEPTIDOGLYCAN DL-ENDOPEPTIDASE CWLO"/>
    <property type="match status" value="1"/>
</dbReference>
<dbReference type="AlphaFoldDB" id="A0A3A1TWY7"/>
<evidence type="ECO:0000313" key="8">
    <source>
        <dbReference type="EMBL" id="RIX28702.1"/>
    </source>
</evidence>
<dbReference type="InterPro" id="IPR000064">
    <property type="entry name" value="NLP_P60_dom"/>
</dbReference>
<dbReference type="GO" id="GO:0008234">
    <property type="term" value="F:cysteine-type peptidase activity"/>
    <property type="evidence" value="ECO:0007669"/>
    <property type="project" value="UniProtKB-KW"/>
</dbReference>
<accession>A0A3A1TWY7</accession>
<dbReference type="PROSITE" id="PS51935">
    <property type="entry name" value="NLPC_P60"/>
    <property type="match status" value="1"/>
</dbReference>
<evidence type="ECO:0000256" key="4">
    <source>
        <dbReference type="ARBA" id="ARBA00022807"/>
    </source>
</evidence>
<keyword evidence="2" id="KW-0645">Protease</keyword>
<dbReference type="GO" id="GO:0006508">
    <property type="term" value="P:proteolysis"/>
    <property type="evidence" value="ECO:0007669"/>
    <property type="project" value="UniProtKB-KW"/>
</dbReference>
<dbReference type="InterPro" id="IPR051794">
    <property type="entry name" value="PG_Endopeptidase_C40"/>
</dbReference>
<feature type="chain" id="PRO_5017302014" description="NlpC/P60 domain-containing protein" evidence="6">
    <location>
        <begin position="32"/>
        <end position="353"/>
    </location>
</feature>
<evidence type="ECO:0000313" key="9">
    <source>
        <dbReference type="Proteomes" id="UP000265742"/>
    </source>
</evidence>
<dbReference type="Pfam" id="PF00877">
    <property type="entry name" value="NLPC_P60"/>
    <property type="match status" value="1"/>
</dbReference>
<feature type="domain" description="NlpC/P60" evidence="7">
    <location>
        <begin position="230"/>
        <end position="353"/>
    </location>
</feature>
<feature type="signal peptide" evidence="6">
    <location>
        <begin position="1"/>
        <end position="31"/>
    </location>
</feature>
<dbReference type="Gene3D" id="3.90.1720.10">
    <property type="entry name" value="endopeptidase domain like (from Nostoc punctiforme)"/>
    <property type="match status" value="1"/>
</dbReference>
<protein>
    <recommendedName>
        <fullName evidence="7">NlpC/P60 domain-containing protein</fullName>
    </recommendedName>
</protein>
<evidence type="ECO:0000256" key="5">
    <source>
        <dbReference type="SAM" id="MobiDB-lite"/>
    </source>
</evidence>
<dbReference type="Proteomes" id="UP000265742">
    <property type="component" value="Unassembled WGS sequence"/>
</dbReference>